<reference evidence="2" key="1">
    <citation type="submission" date="2022-01" db="EMBL/GenBank/DDBJ databases">
        <title>Comparative genomics reveals a dynamic genome evolution in the ectomycorrhizal milk-cap (Lactarius) mushrooms.</title>
        <authorList>
            <consortium name="DOE Joint Genome Institute"/>
            <person name="Lebreton A."/>
            <person name="Tang N."/>
            <person name="Kuo A."/>
            <person name="LaButti K."/>
            <person name="Drula E."/>
            <person name="Barry K."/>
            <person name="Clum A."/>
            <person name="Lipzen A."/>
            <person name="Mousain D."/>
            <person name="Ng V."/>
            <person name="Wang R."/>
            <person name="Wang X."/>
            <person name="Dai Y."/>
            <person name="Henrissat B."/>
            <person name="Grigoriev I.V."/>
            <person name="Guerin-Laguette A."/>
            <person name="Yu F."/>
            <person name="Martin F.M."/>
        </authorList>
    </citation>
    <scope>NUCLEOTIDE SEQUENCE</scope>
    <source>
        <strain evidence="2">QP</strain>
    </source>
</reference>
<keyword evidence="3" id="KW-1185">Reference proteome</keyword>
<evidence type="ECO:0000313" key="3">
    <source>
        <dbReference type="Proteomes" id="UP001201163"/>
    </source>
</evidence>
<evidence type="ECO:0000313" key="2">
    <source>
        <dbReference type="EMBL" id="KAH8999405.1"/>
    </source>
</evidence>
<evidence type="ECO:0000256" key="1">
    <source>
        <dbReference type="SAM" id="MobiDB-lite"/>
    </source>
</evidence>
<dbReference type="EMBL" id="JAKELL010000004">
    <property type="protein sequence ID" value="KAH8999405.1"/>
    <property type="molecule type" value="Genomic_DNA"/>
</dbReference>
<name>A0AAD4QH92_9AGAM</name>
<feature type="compositionally biased region" description="Basic residues" evidence="1">
    <location>
        <begin position="84"/>
        <end position="96"/>
    </location>
</feature>
<comment type="caution">
    <text evidence="2">The sequence shown here is derived from an EMBL/GenBank/DDBJ whole genome shotgun (WGS) entry which is preliminary data.</text>
</comment>
<feature type="compositionally biased region" description="Polar residues" evidence="1">
    <location>
        <begin position="642"/>
        <end position="656"/>
    </location>
</feature>
<feature type="compositionally biased region" description="Basic and acidic residues" evidence="1">
    <location>
        <begin position="134"/>
        <end position="177"/>
    </location>
</feature>
<feature type="region of interest" description="Disordered" evidence="1">
    <location>
        <begin position="35"/>
        <end position="192"/>
    </location>
</feature>
<feature type="region of interest" description="Disordered" evidence="1">
    <location>
        <begin position="214"/>
        <end position="355"/>
    </location>
</feature>
<organism evidence="2 3">
    <name type="scientific">Lactarius akahatsu</name>
    <dbReference type="NCBI Taxonomy" id="416441"/>
    <lineage>
        <taxon>Eukaryota</taxon>
        <taxon>Fungi</taxon>
        <taxon>Dikarya</taxon>
        <taxon>Basidiomycota</taxon>
        <taxon>Agaricomycotina</taxon>
        <taxon>Agaricomycetes</taxon>
        <taxon>Russulales</taxon>
        <taxon>Russulaceae</taxon>
        <taxon>Lactarius</taxon>
    </lineage>
</organism>
<proteinExistence type="predicted"/>
<dbReference type="Proteomes" id="UP001201163">
    <property type="component" value="Unassembled WGS sequence"/>
</dbReference>
<feature type="compositionally biased region" description="Basic and acidic residues" evidence="1">
    <location>
        <begin position="112"/>
        <end position="122"/>
    </location>
</feature>
<sequence>MVSHPSEPVLLKEFVASQARYAKARVNEGWAIRASWGISTPEKEKMRLHRDQPSAGFETPVLQPRATKTQVEPRPKPTSSPRPKASRSPKRDKRVKAVSVFVEHVSPKQQKRQNDKSAEKQLRASKSSRKRGHPRSDTDEEHVARLADRRERKREKREIMNPREKPRMTTRKERKDNATSGPTNKKKQKISAGFALMHGFSSANVGKSRLTVEPPLNFGVFNKGRASEKVKVDERKRSKDKGGFPSRIFSEDRFLNPRPLKQLAKQPAEHASRSEHSDTMSSRSPSHESSSLIKSKRSSTVQLRRTPIKIKGTLNRRQPSIHTQCENEEMGGSARSKTGAKLTPQAKLGKPGPSAQSVSWIIEKDSSLPSTSSEIAIISAKSKTETAVLDVRNALWGKILEDNLLVSKALSPLKTSKDPPTASFLPTMSTTREIAPKVPPENDEPATIGPWESASQVARSVLHPPDPRFTHSKFFPFPHADKSGSAEHTTHIAPPDRSKDFGSARSDSDANPSLDEPLVRKSVSLDCRREDQSPRATILSALANASSGDDTPAFPAERTSVLQASSLDSVDRALLILGAPEAVHFPYRHSQVRRRSILQQEFDPTQEDLELYQCGLELVDSNCEVPPHHLHPDGSEEIEGTSGHSRSPDTPGTLRNTQRRSLDFQGEYQVGGLETYSEEAVRRYEDHPSAVFNSPGYANDMVYTLPSSSYERQNEAVLFTTEGDTGYEIDMDSMSEAIENFSAQPEDDEDTRTGIHLWDDAAWPRGELTNVQRVEQDVAKRLKGHWFPYKF</sequence>
<feature type="compositionally biased region" description="Basic and acidic residues" evidence="1">
    <location>
        <begin position="41"/>
        <end position="52"/>
    </location>
</feature>
<feature type="compositionally biased region" description="Basic and acidic residues" evidence="1">
    <location>
        <begin position="267"/>
        <end position="278"/>
    </location>
</feature>
<feature type="compositionally biased region" description="Basic and acidic residues" evidence="1">
    <location>
        <begin position="479"/>
        <end position="508"/>
    </location>
</feature>
<feature type="compositionally biased region" description="Basic and acidic residues" evidence="1">
    <location>
        <begin position="225"/>
        <end position="242"/>
    </location>
</feature>
<protein>
    <submittedName>
        <fullName evidence="2">Uncharacterized protein</fullName>
    </submittedName>
</protein>
<feature type="compositionally biased region" description="Low complexity" evidence="1">
    <location>
        <begin position="281"/>
        <end position="293"/>
    </location>
</feature>
<feature type="compositionally biased region" description="Polar residues" evidence="1">
    <location>
        <begin position="315"/>
        <end position="324"/>
    </location>
</feature>
<dbReference type="AlphaFoldDB" id="A0AAD4QH92"/>
<feature type="region of interest" description="Disordered" evidence="1">
    <location>
        <begin position="625"/>
        <end position="664"/>
    </location>
</feature>
<gene>
    <name evidence="2" type="ORF">EDB92DRAFT_962793</name>
</gene>
<accession>A0AAD4QH92</accession>
<feature type="region of interest" description="Disordered" evidence="1">
    <location>
        <begin position="472"/>
        <end position="531"/>
    </location>
</feature>